<accession>D5ACF3</accession>
<reference evidence="2" key="1">
    <citation type="submission" date="2010-04" db="EMBL/GenBank/DDBJ databases">
        <authorList>
            <person name="Reid K.E."/>
            <person name="Liao N."/>
            <person name="Chan S."/>
            <person name="Docking R."/>
            <person name="Taylor G."/>
            <person name="Moore R."/>
            <person name="Mayo M."/>
            <person name="Munro S."/>
            <person name="King J."/>
            <person name="Yanchuk A."/>
            <person name="Holt R."/>
            <person name="Jones S."/>
            <person name="Marra M."/>
            <person name="Ritland C.E."/>
            <person name="Ritland K."/>
            <person name="Bohlmann J."/>
        </authorList>
    </citation>
    <scope>NUCLEOTIDE SEQUENCE</scope>
    <source>
        <tissue evidence="2">Bud</tissue>
    </source>
</reference>
<feature type="compositionally biased region" description="Basic and acidic residues" evidence="1">
    <location>
        <begin position="14"/>
        <end position="23"/>
    </location>
</feature>
<protein>
    <submittedName>
        <fullName evidence="2">Uncharacterized protein</fullName>
    </submittedName>
</protein>
<name>D5ACF3_PICSI</name>
<feature type="region of interest" description="Disordered" evidence="1">
    <location>
        <begin position="1"/>
        <end position="23"/>
    </location>
</feature>
<dbReference type="AlphaFoldDB" id="D5ACF3"/>
<evidence type="ECO:0000256" key="1">
    <source>
        <dbReference type="SAM" id="MobiDB-lite"/>
    </source>
</evidence>
<proteinExistence type="evidence at transcript level"/>
<dbReference type="EMBL" id="BT123935">
    <property type="protein sequence ID" value="ADE77222.1"/>
    <property type="molecule type" value="mRNA"/>
</dbReference>
<sequence length="113" mass="11949">MVLSGEVPTMASGSDDHADESGEKLPITTIEAGDGSDDVELITADSLVTSGAKRKLGADMTFNDDNSDNNKKIAVLTTNTVAVAGGKRKLDDDDDDVILIDEDPGNRKKTRLE</sequence>
<evidence type="ECO:0000313" key="2">
    <source>
        <dbReference type="EMBL" id="ADE77222.1"/>
    </source>
</evidence>
<organism evidence="2">
    <name type="scientific">Picea sitchensis</name>
    <name type="common">Sitka spruce</name>
    <name type="synonym">Pinus sitchensis</name>
    <dbReference type="NCBI Taxonomy" id="3332"/>
    <lineage>
        <taxon>Eukaryota</taxon>
        <taxon>Viridiplantae</taxon>
        <taxon>Streptophyta</taxon>
        <taxon>Embryophyta</taxon>
        <taxon>Tracheophyta</taxon>
        <taxon>Spermatophyta</taxon>
        <taxon>Pinopsida</taxon>
        <taxon>Pinidae</taxon>
        <taxon>Conifers I</taxon>
        <taxon>Pinales</taxon>
        <taxon>Pinaceae</taxon>
        <taxon>Picea</taxon>
    </lineage>
</organism>